<dbReference type="AlphaFoldDB" id="A0A501PTT3"/>
<dbReference type="Gene3D" id="3.90.190.10">
    <property type="entry name" value="Protein tyrosine phosphatase superfamily"/>
    <property type="match status" value="1"/>
</dbReference>
<dbReference type="Pfam" id="PF13350">
    <property type="entry name" value="Y_phosphatase3"/>
    <property type="match status" value="1"/>
</dbReference>
<evidence type="ECO:0000313" key="3">
    <source>
        <dbReference type="EMBL" id="TPD63196.1"/>
    </source>
</evidence>
<comment type="similarity">
    <text evidence="1">Belongs to the protein-tyrosine phosphatase family.</text>
</comment>
<reference evidence="4" key="1">
    <citation type="submission" date="2019-06" db="EMBL/GenBank/DDBJ databases">
        <title>The complete genome of Emcibacter congregatus ZYLT.</title>
        <authorList>
            <person name="Zhao Z."/>
        </authorList>
    </citation>
    <scope>NUCLEOTIDE SEQUENCE [LARGE SCALE GENOMIC DNA]</scope>
    <source>
        <strain evidence="4">MCCC 1A06723</strain>
    </source>
</reference>
<dbReference type="PROSITE" id="PS00383">
    <property type="entry name" value="TYR_PHOSPHATASE_1"/>
    <property type="match status" value="1"/>
</dbReference>
<dbReference type="PROSITE" id="PS50056">
    <property type="entry name" value="TYR_PHOSPHATASE_2"/>
    <property type="match status" value="1"/>
</dbReference>
<keyword evidence="4" id="KW-1185">Reference proteome</keyword>
<dbReference type="InterPro" id="IPR016130">
    <property type="entry name" value="Tyr_Pase_AS"/>
</dbReference>
<dbReference type="PANTHER" id="PTHR31126:SF1">
    <property type="entry name" value="TYROSINE SPECIFIC PROTEIN PHOSPHATASES DOMAIN-CONTAINING PROTEIN"/>
    <property type="match status" value="1"/>
</dbReference>
<dbReference type="InterPro" id="IPR000387">
    <property type="entry name" value="Tyr_Pase_dom"/>
</dbReference>
<accession>A0A501PTT3</accession>
<dbReference type="Proteomes" id="UP000319148">
    <property type="component" value="Unassembled WGS sequence"/>
</dbReference>
<protein>
    <submittedName>
        <fullName evidence="3">Tyrosine-protein phosphatase</fullName>
    </submittedName>
</protein>
<comment type="caution">
    <text evidence="3">The sequence shown here is derived from an EMBL/GenBank/DDBJ whole genome shotgun (WGS) entry which is preliminary data.</text>
</comment>
<dbReference type="RefSeq" id="WP_139938502.1">
    <property type="nucleotide sequence ID" value="NZ_JBHSYP010000022.1"/>
</dbReference>
<dbReference type="SUPFAM" id="SSF52799">
    <property type="entry name" value="(Phosphotyrosine protein) phosphatases II"/>
    <property type="match status" value="1"/>
</dbReference>
<gene>
    <name evidence="3" type="ORF">FIV46_03735</name>
</gene>
<feature type="domain" description="Tyrosine specific protein phosphatases" evidence="2">
    <location>
        <begin position="131"/>
        <end position="176"/>
    </location>
</feature>
<dbReference type="OrthoDB" id="1188001at2"/>
<dbReference type="InterPro" id="IPR026893">
    <property type="entry name" value="Tyr/Ser_Pase_IphP-type"/>
</dbReference>
<evidence type="ECO:0000259" key="2">
    <source>
        <dbReference type="PROSITE" id="PS50056"/>
    </source>
</evidence>
<sequence>MKALGKLNFRDLGGIAAPGGKMRHGLVYRSEGPASFNELHHAELADLGIRLVCDLRSEEEQRTKPNDWAEQARFLSLDVLADLRNKQNGGWEKLMENPTVQGAREAMIYNYQVIPAALQPHLREFTDLLVGGTLPALIHCAAGKDRTGVLVALLLRMINAQEADIMHDYMQSARFGQNPANLDIIRGGFQRRLGFEPADEVLMPIIGVEPDYLAAAFEAIDELSGSLEAYFAGAGIDDAKRDALARLLLE</sequence>
<dbReference type="InterPro" id="IPR029021">
    <property type="entry name" value="Prot-tyrosine_phosphatase-like"/>
</dbReference>
<evidence type="ECO:0000256" key="1">
    <source>
        <dbReference type="ARBA" id="ARBA00009580"/>
    </source>
</evidence>
<dbReference type="GO" id="GO:0004721">
    <property type="term" value="F:phosphoprotein phosphatase activity"/>
    <property type="evidence" value="ECO:0007669"/>
    <property type="project" value="InterPro"/>
</dbReference>
<evidence type="ECO:0000313" key="4">
    <source>
        <dbReference type="Proteomes" id="UP000319148"/>
    </source>
</evidence>
<organism evidence="3 4">
    <name type="scientific">Emcibacter nanhaiensis</name>
    <dbReference type="NCBI Taxonomy" id="1505037"/>
    <lineage>
        <taxon>Bacteria</taxon>
        <taxon>Pseudomonadati</taxon>
        <taxon>Pseudomonadota</taxon>
        <taxon>Alphaproteobacteria</taxon>
        <taxon>Emcibacterales</taxon>
        <taxon>Emcibacteraceae</taxon>
        <taxon>Emcibacter</taxon>
    </lineage>
</organism>
<dbReference type="EMBL" id="VFIY01000004">
    <property type="protein sequence ID" value="TPD63196.1"/>
    <property type="molecule type" value="Genomic_DNA"/>
</dbReference>
<dbReference type="PANTHER" id="PTHR31126">
    <property type="entry name" value="TYROSINE-PROTEIN PHOSPHATASE"/>
    <property type="match status" value="1"/>
</dbReference>
<name>A0A501PTT3_9PROT</name>
<proteinExistence type="inferred from homology"/>